<accession>A0A7C8IQJ9</accession>
<evidence type="ECO:0000256" key="5">
    <source>
        <dbReference type="ARBA" id="ARBA00038359"/>
    </source>
</evidence>
<feature type="transmembrane region" description="Helical" evidence="7">
    <location>
        <begin position="30"/>
        <end position="48"/>
    </location>
</feature>
<evidence type="ECO:0000313" key="9">
    <source>
        <dbReference type="EMBL" id="KAF2969786.1"/>
    </source>
</evidence>
<evidence type="ECO:0000256" key="4">
    <source>
        <dbReference type="ARBA" id="ARBA00023136"/>
    </source>
</evidence>
<dbReference type="OrthoDB" id="2496787at2759"/>
<comment type="subcellular location">
    <subcellularLocation>
        <location evidence="1">Membrane</location>
        <topology evidence="1">Multi-pass membrane protein</topology>
    </subcellularLocation>
</comment>
<evidence type="ECO:0000256" key="3">
    <source>
        <dbReference type="ARBA" id="ARBA00022989"/>
    </source>
</evidence>
<evidence type="ECO:0000256" key="1">
    <source>
        <dbReference type="ARBA" id="ARBA00004141"/>
    </source>
</evidence>
<feature type="transmembrane region" description="Helical" evidence="7">
    <location>
        <begin position="112"/>
        <end position="131"/>
    </location>
</feature>
<feature type="transmembrane region" description="Helical" evidence="7">
    <location>
        <begin position="260"/>
        <end position="285"/>
    </location>
</feature>
<evidence type="ECO:0000313" key="10">
    <source>
        <dbReference type="Proteomes" id="UP000481858"/>
    </source>
</evidence>
<dbReference type="InterPro" id="IPR052337">
    <property type="entry name" value="SAT4-like"/>
</dbReference>
<evidence type="ECO:0000256" key="7">
    <source>
        <dbReference type="SAM" id="Phobius"/>
    </source>
</evidence>
<feature type="transmembrane region" description="Helical" evidence="7">
    <location>
        <begin position="228"/>
        <end position="248"/>
    </location>
</feature>
<evidence type="ECO:0000256" key="6">
    <source>
        <dbReference type="SAM" id="MobiDB-lite"/>
    </source>
</evidence>
<keyword evidence="4 7" id="KW-0472">Membrane</keyword>
<dbReference type="Proteomes" id="UP000481858">
    <property type="component" value="Unassembled WGS sequence"/>
</dbReference>
<feature type="domain" description="Rhodopsin" evidence="8">
    <location>
        <begin position="48"/>
        <end position="285"/>
    </location>
</feature>
<keyword evidence="2 7" id="KW-0812">Transmembrane</keyword>
<evidence type="ECO:0000256" key="2">
    <source>
        <dbReference type="ARBA" id="ARBA00022692"/>
    </source>
</evidence>
<comment type="similarity">
    <text evidence="5">Belongs to the SAT4 family.</text>
</comment>
<dbReference type="Pfam" id="PF20684">
    <property type="entry name" value="Fung_rhodopsin"/>
    <property type="match status" value="1"/>
</dbReference>
<keyword evidence="3 7" id="KW-1133">Transmembrane helix</keyword>
<dbReference type="AlphaFoldDB" id="A0A7C8IQJ9"/>
<feature type="compositionally biased region" description="Low complexity" evidence="6">
    <location>
        <begin position="348"/>
        <end position="367"/>
    </location>
</feature>
<dbReference type="GO" id="GO:0016020">
    <property type="term" value="C:membrane"/>
    <property type="evidence" value="ECO:0007669"/>
    <property type="project" value="UniProtKB-SubCell"/>
</dbReference>
<proteinExistence type="inferred from homology"/>
<dbReference type="PANTHER" id="PTHR33048:SF160">
    <property type="entry name" value="SAT4 FAMILY MEMBRANE PROTEIN"/>
    <property type="match status" value="1"/>
</dbReference>
<name>A0A7C8IQJ9_9PEZI</name>
<feature type="transmembrane region" description="Helical" evidence="7">
    <location>
        <begin position="194"/>
        <end position="216"/>
    </location>
</feature>
<organism evidence="9 10">
    <name type="scientific">Xylaria multiplex</name>
    <dbReference type="NCBI Taxonomy" id="323545"/>
    <lineage>
        <taxon>Eukaryota</taxon>
        <taxon>Fungi</taxon>
        <taxon>Dikarya</taxon>
        <taxon>Ascomycota</taxon>
        <taxon>Pezizomycotina</taxon>
        <taxon>Sordariomycetes</taxon>
        <taxon>Xylariomycetidae</taxon>
        <taxon>Xylariales</taxon>
        <taxon>Xylariaceae</taxon>
        <taxon>Xylaria</taxon>
    </lineage>
</organism>
<dbReference type="InterPro" id="IPR049326">
    <property type="entry name" value="Rhodopsin_dom_fungi"/>
</dbReference>
<dbReference type="PANTHER" id="PTHR33048">
    <property type="entry name" value="PTH11-LIKE INTEGRAL MEMBRANE PROTEIN (AFU_ORTHOLOGUE AFUA_5G11245)"/>
    <property type="match status" value="1"/>
</dbReference>
<evidence type="ECO:0000259" key="8">
    <source>
        <dbReference type="Pfam" id="PF20684"/>
    </source>
</evidence>
<dbReference type="InParanoid" id="A0A7C8IQJ9"/>
<feature type="region of interest" description="Disordered" evidence="6">
    <location>
        <begin position="348"/>
        <end position="385"/>
    </location>
</feature>
<sequence length="385" mass="43000">MSSSFLEQPALDPPPGVVPDFVNTGGYHNFGYGLIIGTSVVSTVAVLARLVSSASMRKLLIEDVLLVAALGVFAGNQYITYDLSIYPGFWTHQWNIQNGFLPHFLYNVHLGAVFYGPTSLLIKVSILVNWLRIFVPKGTRGPTFWVLHTLLWTNVFFYFITTVTEIVRCDPREKIWNPFFEGGSCPINVEDQNIATSVINFISDSTILAAPQWVIWKLQMSRSRKWGLSLLFVIGIGAWVFGVVRLVYFIKLLSSDDATFLFSGVALWTILEVTTGFLIMGIPAFPRAARMLPMSDSVANFFQSLWSRSGLSNTQISTPQWQFYKPKSRRRRGLWEISEMDTHNMLSVSSTGGNSNNNQVNTTTGGNESDDAMKTHDDPTGTQIV</sequence>
<comment type="caution">
    <text evidence="9">The sequence shown here is derived from an EMBL/GenBank/DDBJ whole genome shotgun (WGS) entry which is preliminary data.</text>
</comment>
<feature type="transmembrane region" description="Helical" evidence="7">
    <location>
        <begin position="143"/>
        <end position="161"/>
    </location>
</feature>
<keyword evidence="10" id="KW-1185">Reference proteome</keyword>
<dbReference type="EMBL" id="WUBL01000031">
    <property type="protein sequence ID" value="KAF2969786.1"/>
    <property type="molecule type" value="Genomic_DNA"/>
</dbReference>
<gene>
    <name evidence="9" type="ORF">GQX73_g3775</name>
</gene>
<protein>
    <recommendedName>
        <fullName evidence="8">Rhodopsin domain-containing protein</fullName>
    </recommendedName>
</protein>
<reference evidence="9 10" key="1">
    <citation type="submission" date="2019-12" db="EMBL/GenBank/DDBJ databases">
        <title>Draft genome sequence of the ascomycete Xylaria multiplex DSM 110363.</title>
        <authorList>
            <person name="Buettner E."/>
            <person name="Kellner H."/>
        </authorList>
    </citation>
    <scope>NUCLEOTIDE SEQUENCE [LARGE SCALE GENOMIC DNA]</scope>
    <source>
        <strain evidence="9 10">DSM 110363</strain>
    </source>
</reference>
<feature type="transmembrane region" description="Helical" evidence="7">
    <location>
        <begin position="60"/>
        <end position="79"/>
    </location>
</feature>